<accession>A0A2Z7C6P8</accession>
<reference evidence="1 2" key="1">
    <citation type="journal article" date="2015" name="Proc. Natl. Acad. Sci. U.S.A.">
        <title>The resurrection genome of Boea hygrometrica: A blueprint for survival of dehydration.</title>
        <authorList>
            <person name="Xiao L."/>
            <person name="Yang G."/>
            <person name="Zhang L."/>
            <person name="Yang X."/>
            <person name="Zhao S."/>
            <person name="Ji Z."/>
            <person name="Zhou Q."/>
            <person name="Hu M."/>
            <person name="Wang Y."/>
            <person name="Chen M."/>
            <person name="Xu Y."/>
            <person name="Jin H."/>
            <person name="Xiao X."/>
            <person name="Hu G."/>
            <person name="Bao F."/>
            <person name="Hu Y."/>
            <person name="Wan P."/>
            <person name="Li L."/>
            <person name="Deng X."/>
            <person name="Kuang T."/>
            <person name="Xiang C."/>
            <person name="Zhu J.K."/>
            <person name="Oliver M.J."/>
            <person name="He Y."/>
        </authorList>
    </citation>
    <scope>NUCLEOTIDE SEQUENCE [LARGE SCALE GENOMIC DNA]</scope>
    <source>
        <strain evidence="2">cv. XS01</strain>
    </source>
</reference>
<evidence type="ECO:0000313" key="1">
    <source>
        <dbReference type="EMBL" id="KZV42584.1"/>
    </source>
</evidence>
<dbReference type="AlphaFoldDB" id="A0A2Z7C6P8"/>
<name>A0A2Z7C6P8_9LAMI</name>
<keyword evidence="2" id="KW-1185">Reference proteome</keyword>
<protein>
    <submittedName>
        <fullName evidence="1">Uncharacterized protein</fullName>
    </submittedName>
</protein>
<gene>
    <name evidence="1" type="ORF">F511_34548</name>
</gene>
<proteinExistence type="predicted"/>
<organism evidence="1 2">
    <name type="scientific">Dorcoceras hygrometricum</name>
    <dbReference type="NCBI Taxonomy" id="472368"/>
    <lineage>
        <taxon>Eukaryota</taxon>
        <taxon>Viridiplantae</taxon>
        <taxon>Streptophyta</taxon>
        <taxon>Embryophyta</taxon>
        <taxon>Tracheophyta</taxon>
        <taxon>Spermatophyta</taxon>
        <taxon>Magnoliopsida</taxon>
        <taxon>eudicotyledons</taxon>
        <taxon>Gunneridae</taxon>
        <taxon>Pentapetalae</taxon>
        <taxon>asterids</taxon>
        <taxon>lamiids</taxon>
        <taxon>Lamiales</taxon>
        <taxon>Gesneriaceae</taxon>
        <taxon>Didymocarpoideae</taxon>
        <taxon>Trichosporeae</taxon>
        <taxon>Loxocarpinae</taxon>
        <taxon>Dorcoceras</taxon>
    </lineage>
</organism>
<dbReference type="Proteomes" id="UP000250235">
    <property type="component" value="Unassembled WGS sequence"/>
</dbReference>
<dbReference type="EMBL" id="KQ998993">
    <property type="protein sequence ID" value="KZV42584.1"/>
    <property type="molecule type" value="Genomic_DNA"/>
</dbReference>
<sequence length="179" mass="20440">MAPSVPRTRAAAALRMKQISLDNQSHMIRRLRAKQATEKRESTAIKKEHESTLYRTPVSVLSTFMKWPPSVPRTRAAAALRMKQISLDNQSHMIRRLRAKQATEKRESTAIKKEHESTQVALEASHMTIDGLTEIGLCMSKKIERMKAKKQQTRERIRSAIISGKLVSKRPKIRSKNNT</sequence>
<evidence type="ECO:0000313" key="2">
    <source>
        <dbReference type="Proteomes" id="UP000250235"/>
    </source>
</evidence>